<dbReference type="Gene3D" id="3.40.50.10490">
    <property type="entry name" value="Glucose-6-phosphate isomerase like protein, domain 1"/>
    <property type="match status" value="1"/>
</dbReference>
<sequence length="251" mass="29168">MNNDNMYEKEDYINKLYDMINESDNIYQYIATKLMERIKNKQSVIKGGEFCTEIGVSASSLSNFATTIKFQNIKEMFYIHNSIVAHKNKKPLKNTDQQIVKAAELISKANKILFIGISGAVGINFDFHIKLLRMNKNSIFVCDKYEQVGLSKLLTFNDLIIVNSTSLQHKWMIDILKKTNAKVILISSRLPEPIKDKVTFYFELENEQKFDAMRIFITEGRVEAARILHTLFIEMQKNPQNQKFLEISSYR</sequence>
<proteinExistence type="predicted"/>
<protein>
    <recommendedName>
        <fullName evidence="3">Transcriptional regulator</fullName>
    </recommendedName>
</protein>
<dbReference type="EMBL" id="JAZDWZ010000001">
    <property type="protein sequence ID" value="MEE3927996.1"/>
    <property type="molecule type" value="Genomic_DNA"/>
</dbReference>
<reference evidence="1" key="1">
    <citation type="submission" date="2024-01" db="EMBL/GenBank/DDBJ databases">
        <title>Genome sequence of Mycoplasma ciconiae type strain DSM 25251.</title>
        <authorList>
            <person name="Spergser J."/>
        </authorList>
    </citation>
    <scope>NUCLEOTIDE SEQUENCE [LARGE SCALE GENOMIC DNA]</scope>
    <source>
        <strain evidence="1">DSM 25251</strain>
    </source>
</reference>
<accession>A0ABU7MLY7</accession>
<evidence type="ECO:0000313" key="2">
    <source>
        <dbReference type="Proteomes" id="UP001344817"/>
    </source>
</evidence>
<dbReference type="InterPro" id="IPR046348">
    <property type="entry name" value="SIS_dom_sf"/>
</dbReference>
<name>A0ABU7MLY7_9BACT</name>
<organism evidence="1 2">
    <name type="scientific">Mycoplasmopsis ciconiae</name>
    <dbReference type="NCBI Taxonomy" id="561067"/>
    <lineage>
        <taxon>Bacteria</taxon>
        <taxon>Bacillati</taxon>
        <taxon>Mycoplasmatota</taxon>
        <taxon>Mycoplasmoidales</taxon>
        <taxon>Metamycoplasmataceae</taxon>
        <taxon>Mycoplasmopsis</taxon>
    </lineage>
</organism>
<gene>
    <name evidence="1" type="ORF">V2E24_00180</name>
</gene>
<keyword evidence="2" id="KW-1185">Reference proteome</keyword>
<dbReference type="RefSeq" id="WP_330500411.1">
    <property type="nucleotide sequence ID" value="NZ_JAZDWZ010000001.1"/>
</dbReference>
<dbReference type="InterPro" id="IPR047640">
    <property type="entry name" value="RpiR-like"/>
</dbReference>
<dbReference type="PANTHER" id="PTHR30514">
    <property type="entry name" value="GLUCOKINASE"/>
    <property type="match status" value="1"/>
</dbReference>
<evidence type="ECO:0008006" key="3">
    <source>
        <dbReference type="Google" id="ProtNLM"/>
    </source>
</evidence>
<dbReference type="PANTHER" id="PTHR30514:SF1">
    <property type="entry name" value="HTH-TYPE TRANSCRIPTIONAL REGULATOR HEXR-RELATED"/>
    <property type="match status" value="1"/>
</dbReference>
<comment type="caution">
    <text evidence="1">The sequence shown here is derived from an EMBL/GenBank/DDBJ whole genome shotgun (WGS) entry which is preliminary data.</text>
</comment>
<evidence type="ECO:0000313" key="1">
    <source>
        <dbReference type="EMBL" id="MEE3927996.1"/>
    </source>
</evidence>
<dbReference type="SUPFAM" id="SSF53697">
    <property type="entry name" value="SIS domain"/>
    <property type="match status" value="1"/>
</dbReference>
<dbReference type="Proteomes" id="UP001344817">
    <property type="component" value="Unassembled WGS sequence"/>
</dbReference>